<evidence type="ECO:0000256" key="3">
    <source>
        <dbReference type="SAM" id="MobiDB-lite"/>
    </source>
</evidence>
<reference evidence="5 6" key="1">
    <citation type="submission" date="2024-04" db="EMBL/GenBank/DDBJ databases">
        <title>Polymorphospora sp. isolated from Baiyangdian Lake in Xiong'an New Area.</title>
        <authorList>
            <person name="Zhang X."/>
            <person name="Liu J."/>
        </authorList>
    </citation>
    <scope>NUCLEOTIDE SEQUENCE [LARGE SCALE GENOMIC DNA]</scope>
    <source>
        <strain evidence="5 6">2-325</strain>
    </source>
</reference>
<gene>
    <name evidence="5" type="ORF">AAFH96_23595</name>
</gene>
<dbReference type="Proteomes" id="UP001582793">
    <property type="component" value="Unassembled WGS sequence"/>
</dbReference>
<keyword evidence="1" id="KW-0328">Glycosyltransferase</keyword>
<dbReference type="InterPro" id="IPR028098">
    <property type="entry name" value="Glyco_trans_4-like_N"/>
</dbReference>
<keyword evidence="6" id="KW-1185">Reference proteome</keyword>
<evidence type="ECO:0000313" key="5">
    <source>
        <dbReference type="EMBL" id="MFB6396067.1"/>
    </source>
</evidence>
<keyword evidence="2" id="KW-0808">Transferase</keyword>
<dbReference type="Pfam" id="PF13579">
    <property type="entry name" value="Glyco_trans_4_4"/>
    <property type="match status" value="1"/>
</dbReference>
<dbReference type="Gene3D" id="3.40.50.2000">
    <property type="entry name" value="Glycogen Phosphorylase B"/>
    <property type="match status" value="2"/>
</dbReference>
<name>A0ABV5CVN7_9ACTN</name>
<dbReference type="PANTHER" id="PTHR12526:SF624">
    <property type="entry name" value="BLR6297 PROTEIN"/>
    <property type="match status" value="1"/>
</dbReference>
<dbReference type="SUPFAM" id="SSF53756">
    <property type="entry name" value="UDP-Glycosyltransferase/glycogen phosphorylase"/>
    <property type="match status" value="1"/>
</dbReference>
<dbReference type="EMBL" id="JBCGDC010000078">
    <property type="protein sequence ID" value="MFB6396067.1"/>
    <property type="molecule type" value="Genomic_DNA"/>
</dbReference>
<feature type="domain" description="Glycosyltransferase subfamily 4-like N-terminal" evidence="4">
    <location>
        <begin position="24"/>
        <end position="225"/>
    </location>
</feature>
<organism evidence="5 6">
    <name type="scientific">Polymorphospora lycopeni</name>
    <dbReference type="NCBI Taxonomy" id="3140240"/>
    <lineage>
        <taxon>Bacteria</taxon>
        <taxon>Bacillati</taxon>
        <taxon>Actinomycetota</taxon>
        <taxon>Actinomycetes</taxon>
        <taxon>Micromonosporales</taxon>
        <taxon>Micromonosporaceae</taxon>
        <taxon>Polymorphospora</taxon>
    </lineage>
</organism>
<dbReference type="PANTHER" id="PTHR12526">
    <property type="entry name" value="GLYCOSYLTRANSFERASE"/>
    <property type="match status" value="1"/>
</dbReference>
<protein>
    <submittedName>
        <fullName evidence="5">Glycosyltransferase family 4 protein</fullName>
    </submittedName>
</protein>
<evidence type="ECO:0000256" key="2">
    <source>
        <dbReference type="ARBA" id="ARBA00022679"/>
    </source>
</evidence>
<sequence>MADRRPHVVIVVVNLPVERDRRVIRECRALEAAGYRVTVICPRGPQKLRVLPGTETQIRSFPQPLAGSGVLSFAAEFAWALIAVTTRLLGVMARTRVDAVQACNPPDVFWTIALLMRLLRRPFVFDHHDLSPELYECKTENPRPVVLRILKLMERFVFDHHDLSPELYECKTENPRPVVLRILKLMERLSWRCASAVVSTNESYRELAISRGGCDPDDVVVVRNGPTLAEVGAAGIPAQRTGEPATAPGDDDRQVVVYLGVINPQDHVDAAVLAAERLVDLRGRGDWRLVVAGDGDSLPGLRQLVTERGLDDVVRFTGWLEADEVDALLRSASIAIQPDPPTRMADLSTMAKTVEYVARGLPVVAVDLLETRRTAEGAATYVPTGSPDELAKALDQLLSDEEARSAMRTVARRRFTELLAWDHQARAYIRLWDRLLRPRPTGSSPAPPMDPAHAEQGVNDAAWYETGGGKAPGRASQTNLTT</sequence>
<proteinExistence type="predicted"/>
<evidence type="ECO:0000313" key="6">
    <source>
        <dbReference type="Proteomes" id="UP001582793"/>
    </source>
</evidence>
<feature type="region of interest" description="Disordered" evidence="3">
    <location>
        <begin position="441"/>
        <end position="482"/>
    </location>
</feature>
<evidence type="ECO:0000259" key="4">
    <source>
        <dbReference type="Pfam" id="PF13579"/>
    </source>
</evidence>
<dbReference type="RefSeq" id="WP_375735641.1">
    <property type="nucleotide sequence ID" value="NZ_JBCGDC010000078.1"/>
</dbReference>
<dbReference type="CDD" id="cd03794">
    <property type="entry name" value="GT4_WbuB-like"/>
    <property type="match status" value="1"/>
</dbReference>
<accession>A0ABV5CVN7</accession>
<evidence type="ECO:0000256" key="1">
    <source>
        <dbReference type="ARBA" id="ARBA00022676"/>
    </source>
</evidence>
<comment type="caution">
    <text evidence="5">The sequence shown here is derived from an EMBL/GenBank/DDBJ whole genome shotgun (WGS) entry which is preliminary data.</text>
</comment>
<dbReference type="Pfam" id="PF13692">
    <property type="entry name" value="Glyco_trans_1_4"/>
    <property type="match status" value="1"/>
</dbReference>